<organism evidence="1 2">
    <name type="scientific">Piscirickettsia salmonis</name>
    <dbReference type="NCBI Taxonomy" id="1238"/>
    <lineage>
        <taxon>Bacteria</taxon>
        <taxon>Pseudomonadati</taxon>
        <taxon>Pseudomonadota</taxon>
        <taxon>Gammaproteobacteria</taxon>
        <taxon>Thiotrichales</taxon>
        <taxon>Piscirickettsiaceae</taxon>
        <taxon>Piscirickettsia</taxon>
    </lineage>
</organism>
<evidence type="ECO:0000313" key="2">
    <source>
        <dbReference type="Proteomes" id="UP000029558"/>
    </source>
</evidence>
<keyword evidence="1" id="KW-0449">Lipoprotein</keyword>
<reference evidence="1 2" key="1">
    <citation type="journal article" date="2014" name="Genome Announc.">
        <title>Comparative Genome Analysis of Two Isolates of the Fish Pathogen Piscirickettsia salmonis from Different Hosts Reveals Major Differences in Virulence-Associated Secretion Systems.</title>
        <authorList>
            <person name="Bohle H."/>
            <person name="Henriquez P."/>
            <person name="Grothusen H."/>
            <person name="Navas E."/>
            <person name="Sandoval A."/>
            <person name="Bustamante F."/>
            <person name="Bustos P."/>
            <person name="Mancilla M."/>
        </authorList>
    </citation>
    <scope>NUCLEOTIDE SEQUENCE [LARGE SCALE GENOMIC DNA]</scope>
    <source>
        <strain evidence="2">B1-32597</strain>
    </source>
</reference>
<dbReference type="OrthoDB" id="5615378at2"/>
<sequence length="298" mass="32752">MGVIRLLTVNILLLFLVLMTGTTVVKAQTIQISTEHAGRSNHTATTVQQPIQQKLNQIISQQLIMLNHQNQSDLHGPVNSMAAQTYLSNPYNNSIGFGVLSGSVQELSSQLAGQSPMYQSIIGNEGNKNNTSADQEDSINENIRFLLNLVEGKYDSDKKPDDFIEAGASGKSSLLVNAVLSKINMNNKVNSQLLAIIKQQMNNGWMNNLKYSSRDQLLRDISVQLSIGNYINYQKLQAQYLNALLATAKLIDNSEFYNIASEDSKDIKIAVSKLSDIDQGVSKLVGRNKPVVIRKGGN</sequence>
<accession>A0A1L6TEG0</accession>
<evidence type="ECO:0000313" key="1">
    <source>
        <dbReference type="EMBL" id="ALB23844.1"/>
    </source>
</evidence>
<dbReference type="Proteomes" id="UP000029558">
    <property type="component" value="Chromosome"/>
</dbReference>
<name>A0A1L6TEG0_PISSA</name>
<dbReference type="RefSeq" id="WP_017376870.1">
    <property type="nucleotide sequence ID" value="NZ_CP012508.1"/>
</dbReference>
<dbReference type="AlphaFoldDB" id="A0A1L6TEG0"/>
<proteinExistence type="predicted"/>
<dbReference type="EMBL" id="CP012508">
    <property type="protein sequence ID" value="ALB23844.1"/>
    <property type="molecule type" value="Genomic_DNA"/>
</dbReference>
<gene>
    <name evidence="1" type="ORF">KU39_2668</name>
</gene>
<protein>
    <submittedName>
        <fullName evidence="1">Lipoprotein</fullName>
    </submittedName>
</protein>